<evidence type="ECO:0000313" key="3">
    <source>
        <dbReference type="EMBL" id="KAF2206728.1"/>
    </source>
</evidence>
<evidence type="ECO:0000256" key="2">
    <source>
        <dbReference type="SAM" id="MobiDB-lite"/>
    </source>
</evidence>
<feature type="compositionally biased region" description="Polar residues" evidence="2">
    <location>
        <begin position="397"/>
        <end position="410"/>
    </location>
</feature>
<dbReference type="PANTHER" id="PTHR10182:SF3">
    <property type="entry name" value="PROTEIN MO25"/>
    <property type="match status" value="1"/>
</dbReference>
<dbReference type="InterPro" id="IPR011989">
    <property type="entry name" value="ARM-like"/>
</dbReference>
<evidence type="ECO:0000256" key="1">
    <source>
        <dbReference type="ARBA" id="ARBA00011012"/>
    </source>
</evidence>
<dbReference type="SUPFAM" id="SSF48371">
    <property type="entry name" value="ARM repeat"/>
    <property type="match status" value="1"/>
</dbReference>
<dbReference type="AlphaFoldDB" id="A0A6A6EWU5"/>
<dbReference type="GO" id="GO:0043539">
    <property type="term" value="F:protein serine/threonine kinase activator activity"/>
    <property type="evidence" value="ECO:0007669"/>
    <property type="project" value="TreeGrafter"/>
</dbReference>
<reference evidence="3" key="1">
    <citation type="journal article" date="2020" name="Stud. Mycol.">
        <title>101 Dothideomycetes genomes: a test case for predicting lifestyles and emergence of pathogens.</title>
        <authorList>
            <person name="Haridas S."/>
            <person name="Albert R."/>
            <person name="Binder M."/>
            <person name="Bloem J."/>
            <person name="Labutti K."/>
            <person name="Salamov A."/>
            <person name="Andreopoulos B."/>
            <person name="Baker S."/>
            <person name="Barry K."/>
            <person name="Bills G."/>
            <person name="Bluhm B."/>
            <person name="Cannon C."/>
            <person name="Castanera R."/>
            <person name="Culley D."/>
            <person name="Daum C."/>
            <person name="Ezra D."/>
            <person name="Gonzalez J."/>
            <person name="Henrissat B."/>
            <person name="Kuo A."/>
            <person name="Liang C."/>
            <person name="Lipzen A."/>
            <person name="Lutzoni F."/>
            <person name="Magnuson J."/>
            <person name="Mondo S."/>
            <person name="Nolan M."/>
            <person name="Ohm R."/>
            <person name="Pangilinan J."/>
            <person name="Park H.-J."/>
            <person name="Ramirez L."/>
            <person name="Alfaro M."/>
            <person name="Sun H."/>
            <person name="Tritt A."/>
            <person name="Yoshinaga Y."/>
            <person name="Zwiers L.-H."/>
            <person name="Turgeon B."/>
            <person name="Goodwin S."/>
            <person name="Spatafora J."/>
            <person name="Crous P."/>
            <person name="Grigoriev I."/>
        </authorList>
    </citation>
    <scope>NUCLEOTIDE SEQUENCE</scope>
    <source>
        <strain evidence="3">SCOH1-5</strain>
    </source>
</reference>
<accession>A0A6A6EWU5</accession>
<dbReference type="PANTHER" id="PTHR10182">
    <property type="entry name" value="CALCIUM-BINDING PROTEIN 39-RELATED"/>
    <property type="match status" value="1"/>
</dbReference>
<protein>
    <recommendedName>
        <fullName evidence="5">Mo25-like protein</fullName>
    </recommendedName>
</protein>
<dbReference type="InterPro" id="IPR013878">
    <property type="entry name" value="Mo25"/>
</dbReference>
<dbReference type="OrthoDB" id="609103at2759"/>
<feature type="region of interest" description="Disordered" evidence="2">
    <location>
        <begin position="28"/>
        <end position="49"/>
    </location>
</feature>
<keyword evidence="4" id="KW-1185">Reference proteome</keyword>
<gene>
    <name evidence="3" type="ORF">CERZMDRAFT_119228</name>
</gene>
<dbReference type="EMBL" id="ML992712">
    <property type="protein sequence ID" value="KAF2206728.1"/>
    <property type="molecule type" value="Genomic_DNA"/>
</dbReference>
<comment type="similarity">
    <text evidence="1">Belongs to the Mo25 family.</text>
</comment>
<dbReference type="Gene3D" id="1.25.10.10">
    <property type="entry name" value="Leucine-rich Repeat Variant"/>
    <property type="match status" value="1"/>
</dbReference>
<dbReference type="InterPro" id="IPR016024">
    <property type="entry name" value="ARM-type_fold"/>
</dbReference>
<proteinExistence type="inferred from homology"/>
<evidence type="ECO:0008006" key="5">
    <source>
        <dbReference type="Google" id="ProtNLM"/>
    </source>
</evidence>
<dbReference type="Pfam" id="PF08569">
    <property type="entry name" value="Mo25"/>
    <property type="match status" value="1"/>
</dbReference>
<dbReference type="FunFam" id="1.25.10.10:FF:000257">
    <property type="entry name" value="Conidiophore development protein hymA"/>
    <property type="match status" value="1"/>
</dbReference>
<sequence>MAFLFGRSRQRSVSDLVKTVKDLLQKLPKEDGQQQQLTTKVQPPQTNNTPQQLTVPAQLEEDIARNLSQMKITLQGTPELETSPDQIYQLVTATLSEQLLPILVASIPRLPFEARKDTQTIISNIFRFRQPGSANPANSEPDALREVIRKQPEIIIALCNGYSRRESASACGGILKEALKHDAVAAVILYNEPRSDGKTLDIYSDVDVSHPASGKGIFWNFFTWIDQSSFEVSADAFDCFRLILTKHKGLVAQYINTNFDMFFSRYNETLIKSESYVTKRQSIKLLGEVLLDRSFYECMCRYVESGENLKLVMWQLKDDRRMVQYEAFHVFKIFAANPHKSLEVQKFLIMNKSKLLKFLPKFLEDRTDDDQFNDEKAWLIKSISNLPDTTAGIRTPTAGSGNGTPTTASPSPGVRS</sequence>
<name>A0A6A6EWU5_9PEZI</name>
<feature type="compositionally biased region" description="Low complexity" evidence="2">
    <location>
        <begin position="38"/>
        <end position="49"/>
    </location>
</feature>
<dbReference type="GO" id="GO:0005737">
    <property type="term" value="C:cytoplasm"/>
    <property type="evidence" value="ECO:0007669"/>
    <property type="project" value="UniProtKB-ARBA"/>
</dbReference>
<evidence type="ECO:0000313" key="4">
    <source>
        <dbReference type="Proteomes" id="UP000799539"/>
    </source>
</evidence>
<dbReference type="Proteomes" id="UP000799539">
    <property type="component" value="Unassembled WGS sequence"/>
</dbReference>
<dbReference type="GO" id="GO:0035556">
    <property type="term" value="P:intracellular signal transduction"/>
    <property type="evidence" value="ECO:0007669"/>
    <property type="project" value="TreeGrafter"/>
</dbReference>
<organism evidence="3 4">
    <name type="scientific">Cercospora zeae-maydis SCOH1-5</name>
    <dbReference type="NCBI Taxonomy" id="717836"/>
    <lineage>
        <taxon>Eukaryota</taxon>
        <taxon>Fungi</taxon>
        <taxon>Dikarya</taxon>
        <taxon>Ascomycota</taxon>
        <taxon>Pezizomycotina</taxon>
        <taxon>Dothideomycetes</taxon>
        <taxon>Dothideomycetidae</taxon>
        <taxon>Mycosphaerellales</taxon>
        <taxon>Mycosphaerellaceae</taxon>
        <taxon>Cercospora</taxon>
    </lineage>
</organism>
<feature type="region of interest" description="Disordered" evidence="2">
    <location>
        <begin position="388"/>
        <end position="416"/>
    </location>
</feature>